<accession>A0A0G0H7D9</accession>
<evidence type="ECO:0000313" key="3">
    <source>
        <dbReference type="Proteomes" id="UP000033876"/>
    </source>
</evidence>
<sequence length="216" mass="25294">MKTYNFVLIIIFISMIYTGVSAQVTADANVKIDTIFDSEVPAKKSSYDLYYSPKGKAYWYKKVHQMMNLVSEEKIREEYGGDFVTTAFGQIVNDKDLHLTYEIKTKIIKSVYIDDGDTTRESRLLSISIIKEDTLLEYYFFSENGCLIQYGFTSLNQEKIFDLENGNIYHADFYYDADRGPSRYHSSEIIKKARDEDYLYFLKRADRSMNRLMQVL</sequence>
<protein>
    <recommendedName>
        <fullName evidence="4">DUF4468 domain-containing protein</fullName>
    </recommendedName>
</protein>
<dbReference type="Proteomes" id="UP000033876">
    <property type="component" value="Unassembled WGS sequence"/>
</dbReference>
<evidence type="ECO:0008006" key="4">
    <source>
        <dbReference type="Google" id="ProtNLM"/>
    </source>
</evidence>
<dbReference type="AlphaFoldDB" id="A0A0G0H7D9"/>
<organism evidence="2 3">
    <name type="scientific">Candidatus Nomurabacteria bacterium GW2011_GWB1_37_5</name>
    <dbReference type="NCBI Taxonomy" id="1618742"/>
    <lineage>
        <taxon>Bacteria</taxon>
        <taxon>Candidatus Nomuraibacteriota</taxon>
    </lineage>
</organism>
<reference evidence="2 3" key="1">
    <citation type="journal article" date="2015" name="Nature">
        <title>rRNA introns, odd ribosomes, and small enigmatic genomes across a large radiation of phyla.</title>
        <authorList>
            <person name="Brown C.T."/>
            <person name="Hug L.A."/>
            <person name="Thomas B.C."/>
            <person name="Sharon I."/>
            <person name="Castelle C.J."/>
            <person name="Singh A."/>
            <person name="Wilkins M.J."/>
            <person name="Williams K.H."/>
            <person name="Banfield J.F."/>
        </authorList>
    </citation>
    <scope>NUCLEOTIDE SEQUENCE [LARGE SCALE GENOMIC DNA]</scope>
</reference>
<dbReference type="EMBL" id="LBTF01000048">
    <property type="protein sequence ID" value="KKQ34455.1"/>
    <property type="molecule type" value="Genomic_DNA"/>
</dbReference>
<name>A0A0G0H7D9_9BACT</name>
<evidence type="ECO:0000256" key="1">
    <source>
        <dbReference type="SAM" id="SignalP"/>
    </source>
</evidence>
<gene>
    <name evidence="2" type="ORF">US50_C0048G0002</name>
</gene>
<comment type="caution">
    <text evidence="2">The sequence shown here is derived from an EMBL/GenBank/DDBJ whole genome shotgun (WGS) entry which is preliminary data.</text>
</comment>
<feature type="signal peptide" evidence="1">
    <location>
        <begin position="1"/>
        <end position="22"/>
    </location>
</feature>
<evidence type="ECO:0000313" key="2">
    <source>
        <dbReference type="EMBL" id="KKQ34455.1"/>
    </source>
</evidence>
<feature type="chain" id="PRO_5002532359" description="DUF4468 domain-containing protein" evidence="1">
    <location>
        <begin position="23"/>
        <end position="216"/>
    </location>
</feature>
<proteinExistence type="predicted"/>
<keyword evidence="1" id="KW-0732">Signal</keyword>